<dbReference type="AlphaFoldDB" id="A0A067LT33"/>
<sequence>MRSEVRCRFSRSGYAGVLRLCYVARTTSKSTAVERWEILGNGREVVVVVRSNEPMLECWWSPSIGAVGAGLVLWIAYQIVRHRHFRIPSSRPAVSWGDAGGRQR</sequence>
<feature type="transmembrane region" description="Helical" evidence="1">
    <location>
        <begin position="59"/>
        <end position="80"/>
    </location>
</feature>
<reference evidence="3" key="1">
    <citation type="journal article" date="2014" name="Proc. Natl. Acad. Sci. U.S.A.">
        <title>Extensive sampling of basidiomycete genomes demonstrates inadequacy of the white-rot/brown-rot paradigm for wood decay fungi.</title>
        <authorList>
            <person name="Riley R."/>
            <person name="Salamov A.A."/>
            <person name="Brown D.W."/>
            <person name="Nagy L.G."/>
            <person name="Floudas D."/>
            <person name="Held B.W."/>
            <person name="Levasseur A."/>
            <person name="Lombard V."/>
            <person name="Morin E."/>
            <person name="Otillar R."/>
            <person name="Lindquist E.A."/>
            <person name="Sun H."/>
            <person name="LaButti K.M."/>
            <person name="Schmutz J."/>
            <person name="Jabbour D."/>
            <person name="Luo H."/>
            <person name="Baker S.E."/>
            <person name="Pisabarro A.G."/>
            <person name="Walton J.D."/>
            <person name="Blanchette R.A."/>
            <person name="Henrissat B."/>
            <person name="Martin F."/>
            <person name="Cullen D."/>
            <person name="Hibbett D.S."/>
            <person name="Grigoriev I.V."/>
        </authorList>
    </citation>
    <scope>NUCLEOTIDE SEQUENCE [LARGE SCALE GENOMIC DNA]</scope>
    <source>
        <strain evidence="3">FD-172 SS1</strain>
    </source>
</reference>
<dbReference type="EMBL" id="KL198136">
    <property type="protein sequence ID" value="KDQ06433.1"/>
    <property type="molecule type" value="Genomic_DNA"/>
</dbReference>
<evidence type="ECO:0000313" key="2">
    <source>
        <dbReference type="EMBL" id="KDQ06433.1"/>
    </source>
</evidence>
<name>A0A067LT33_BOTB1</name>
<gene>
    <name evidence="2" type="ORF">BOTBODRAFT_253275</name>
</gene>
<evidence type="ECO:0000256" key="1">
    <source>
        <dbReference type="SAM" id="Phobius"/>
    </source>
</evidence>
<dbReference type="InParanoid" id="A0A067LT33"/>
<accession>A0A067LT33</accession>
<keyword evidence="3" id="KW-1185">Reference proteome</keyword>
<keyword evidence="1" id="KW-0812">Transmembrane</keyword>
<keyword evidence="1" id="KW-0472">Membrane</keyword>
<organism evidence="2 3">
    <name type="scientific">Botryobasidium botryosum (strain FD-172 SS1)</name>
    <dbReference type="NCBI Taxonomy" id="930990"/>
    <lineage>
        <taxon>Eukaryota</taxon>
        <taxon>Fungi</taxon>
        <taxon>Dikarya</taxon>
        <taxon>Basidiomycota</taxon>
        <taxon>Agaricomycotina</taxon>
        <taxon>Agaricomycetes</taxon>
        <taxon>Cantharellales</taxon>
        <taxon>Botryobasidiaceae</taxon>
        <taxon>Botryobasidium</taxon>
    </lineage>
</organism>
<protein>
    <submittedName>
        <fullName evidence="2">Uncharacterized protein</fullName>
    </submittedName>
</protein>
<keyword evidence="1" id="KW-1133">Transmembrane helix</keyword>
<dbReference type="HOGENOM" id="CLU_2249661_0_0_1"/>
<proteinExistence type="predicted"/>
<dbReference type="Proteomes" id="UP000027195">
    <property type="component" value="Unassembled WGS sequence"/>
</dbReference>
<evidence type="ECO:0000313" key="3">
    <source>
        <dbReference type="Proteomes" id="UP000027195"/>
    </source>
</evidence>